<feature type="domain" description="UmuC" evidence="17">
    <location>
        <begin position="9"/>
        <end position="188"/>
    </location>
</feature>
<evidence type="ECO:0000256" key="8">
    <source>
        <dbReference type="ARBA" id="ARBA00022723"/>
    </source>
</evidence>
<dbReference type="SUPFAM" id="SSF100879">
    <property type="entry name" value="Lesion bypass DNA polymerase (Y-family), little finger domain"/>
    <property type="match status" value="1"/>
</dbReference>
<keyword evidence="11 16" id="KW-0239">DNA-directed DNA polymerase</keyword>
<dbReference type="Gene3D" id="3.40.1170.60">
    <property type="match status" value="1"/>
</dbReference>
<evidence type="ECO:0000313" key="18">
    <source>
        <dbReference type="EMBL" id="NYI46933.1"/>
    </source>
</evidence>
<feature type="binding site" evidence="16">
    <location>
        <position position="106"/>
    </location>
    <ligand>
        <name>Mg(2+)</name>
        <dbReference type="ChEBI" id="CHEBI:18420"/>
    </ligand>
</feature>
<name>A0A7Z0CQ35_9ACTN</name>
<gene>
    <name evidence="16" type="primary">dinB</name>
    <name evidence="18" type="ORF">BJ993_004013</name>
</gene>
<keyword evidence="9 16" id="KW-0227">DNA damage</keyword>
<evidence type="ECO:0000256" key="11">
    <source>
        <dbReference type="ARBA" id="ARBA00022932"/>
    </source>
</evidence>
<dbReference type="Pfam" id="PF11799">
    <property type="entry name" value="IMS_C"/>
    <property type="match status" value="1"/>
</dbReference>
<comment type="caution">
    <text evidence="18">The sequence shown here is derived from an EMBL/GenBank/DDBJ whole genome shotgun (WGS) entry which is preliminary data.</text>
</comment>
<evidence type="ECO:0000256" key="7">
    <source>
        <dbReference type="ARBA" id="ARBA00022705"/>
    </source>
</evidence>
<dbReference type="EC" id="2.7.7.7" evidence="16"/>
<evidence type="ECO:0000256" key="10">
    <source>
        <dbReference type="ARBA" id="ARBA00022842"/>
    </source>
</evidence>
<feature type="binding site" evidence="16">
    <location>
        <position position="13"/>
    </location>
    <ligand>
        <name>Mg(2+)</name>
        <dbReference type="ChEBI" id="CHEBI:18420"/>
    </ligand>
</feature>
<evidence type="ECO:0000256" key="4">
    <source>
        <dbReference type="ARBA" id="ARBA00022490"/>
    </source>
</evidence>
<keyword evidence="6 16" id="KW-0548">Nucleotidyltransferase</keyword>
<dbReference type="AlphaFoldDB" id="A0A7Z0CQ35"/>
<evidence type="ECO:0000259" key="17">
    <source>
        <dbReference type="PROSITE" id="PS50173"/>
    </source>
</evidence>
<dbReference type="SUPFAM" id="SSF56672">
    <property type="entry name" value="DNA/RNA polymerases"/>
    <property type="match status" value="1"/>
</dbReference>
<dbReference type="GO" id="GO:0000287">
    <property type="term" value="F:magnesium ion binding"/>
    <property type="evidence" value="ECO:0007669"/>
    <property type="project" value="UniProtKB-UniRule"/>
</dbReference>
<dbReference type="Pfam" id="PF00817">
    <property type="entry name" value="IMS"/>
    <property type="match status" value="1"/>
</dbReference>
<proteinExistence type="inferred from homology"/>
<comment type="catalytic activity">
    <reaction evidence="15 16">
        <text>DNA(n) + a 2'-deoxyribonucleoside 5'-triphosphate = DNA(n+1) + diphosphate</text>
        <dbReference type="Rhea" id="RHEA:22508"/>
        <dbReference type="Rhea" id="RHEA-COMP:17339"/>
        <dbReference type="Rhea" id="RHEA-COMP:17340"/>
        <dbReference type="ChEBI" id="CHEBI:33019"/>
        <dbReference type="ChEBI" id="CHEBI:61560"/>
        <dbReference type="ChEBI" id="CHEBI:173112"/>
        <dbReference type="EC" id="2.7.7.7"/>
    </reaction>
</comment>
<dbReference type="RefSeq" id="WP_218864761.1">
    <property type="nucleotide sequence ID" value="NZ_JACBZM010000001.1"/>
</dbReference>
<dbReference type="InterPro" id="IPR036775">
    <property type="entry name" value="DNA_pol_Y-fam_lit_finger_sf"/>
</dbReference>
<keyword evidence="13 16" id="KW-0234">DNA repair</keyword>
<dbReference type="GO" id="GO:0003684">
    <property type="term" value="F:damaged DNA binding"/>
    <property type="evidence" value="ECO:0007669"/>
    <property type="project" value="InterPro"/>
</dbReference>
<comment type="cofactor">
    <cofactor evidence="16">
        <name>Mg(2+)</name>
        <dbReference type="ChEBI" id="CHEBI:18420"/>
    </cofactor>
    <text evidence="16">Binds 2 magnesium ions per subunit.</text>
</comment>
<evidence type="ECO:0000256" key="16">
    <source>
        <dbReference type="HAMAP-Rule" id="MF_01113"/>
    </source>
</evidence>
<dbReference type="Gene3D" id="3.30.70.270">
    <property type="match status" value="1"/>
</dbReference>
<accession>A0A7Z0CQ35</accession>
<dbReference type="PANTHER" id="PTHR11076:SF33">
    <property type="entry name" value="DNA POLYMERASE KAPPA"/>
    <property type="match status" value="1"/>
</dbReference>
<dbReference type="PANTHER" id="PTHR11076">
    <property type="entry name" value="DNA REPAIR POLYMERASE UMUC / TRANSFERASE FAMILY MEMBER"/>
    <property type="match status" value="1"/>
</dbReference>
<dbReference type="PROSITE" id="PS50173">
    <property type="entry name" value="UMUC"/>
    <property type="match status" value="1"/>
</dbReference>
<evidence type="ECO:0000256" key="13">
    <source>
        <dbReference type="ARBA" id="ARBA00023204"/>
    </source>
</evidence>
<evidence type="ECO:0000256" key="3">
    <source>
        <dbReference type="ARBA" id="ARBA00022457"/>
    </source>
</evidence>
<dbReference type="GO" id="GO:0003887">
    <property type="term" value="F:DNA-directed DNA polymerase activity"/>
    <property type="evidence" value="ECO:0007669"/>
    <property type="project" value="UniProtKB-UniRule"/>
</dbReference>
<keyword evidence="12 16" id="KW-0238">DNA-binding</keyword>
<dbReference type="NCBIfam" id="NF002677">
    <property type="entry name" value="PRK02406.1"/>
    <property type="match status" value="1"/>
</dbReference>
<keyword evidence="8 16" id="KW-0479">Metal-binding</keyword>
<keyword evidence="5 16" id="KW-0808">Transferase</keyword>
<dbReference type="InterPro" id="IPR050116">
    <property type="entry name" value="DNA_polymerase-Y"/>
</dbReference>
<evidence type="ECO:0000256" key="9">
    <source>
        <dbReference type="ARBA" id="ARBA00022763"/>
    </source>
</evidence>
<evidence type="ECO:0000256" key="5">
    <source>
        <dbReference type="ARBA" id="ARBA00022679"/>
    </source>
</evidence>
<dbReference type="Proteomes" id="UP000562045">
    <property type="component" value="Unassembled WGS sequence"/>
</dbReference>
<dbReference type="Gene3D" id="1.10.150.20">
    <property type="entry name" value="5' to 3' exonuclease, C-terminal subdomain"/>
    <property type="match status" value="1"/>
</dbReference>
<protein>
    <recommendedName>
        <fullName evidence="16">DNA polymerase IV</fullName>
        <shortName evidence="16">Pol IV</shortName>
        <ecNumber evidence="16">2.7.7.7</ecNumber>
    </recommendedName>
</protein>
<keyword evidence="4 16" id="KW-0963">Cytoplasm</keyword>
<dbReference type="InterPro" id="IPR043502">
    <property type="entry name" value="DNA/RNA_pol_sf"/>
</dbReference>
<reference evidence="18 19" key="1">
    <citation type="submission" date="2020-07" db="EMBL/GenBank/DDBJ databases">
        <title>Sequencing the genomes of 1000 actinobacteria strains.</title>
        <authorList>
            <person name="Klenk H.-P."/>
        </authorList>
    </citation>
    <scope>NUCLEOTIDE SEQUENCE [LARGE SCALE GENOMIC DNA]</scope>
    <source>
        <strain evidence="18 19">DSM 15131</strain>
    </source>
</reference>
<feature type="active site" evidence="16">
    <location>
        <position position="107"/>
    </location>
</feature>
<dbReference type="EMBL" id="JACBZM010000001">
    <property type="protein sequence ID" value="NYI46933.1"/>
    <property type="molecule type" value="Genomic_DNA"/>
</dbReference>
<dbReference type="Gene3D" id="3.30.1490.100">
    <property type="entry name" value="DNA polymerase, Y-family, little finger domain"/>
    <property type="match status" value="1"/>
</dbReference>
<keyword evidence="7 16" id="KW-0235">DNA replication</keyword>
<evidence type="ECO:0000256" key="15">
    <source>
        <dbReference type="ARBA" id="ARBA00049244"/>
    </source>
</evidence>
<evidence type="ECO:0000256" key="14">
    <source>
        <dbReference type="ARBA" id="ARBA00025589"/>
    </source>
</evidence>
<dbReference type="Pfam" id="PF21999">
    <property type="entry name" value="IMS_HHH_1"/>
    <property type="match status" value="1"/>
</dbReference>
<dbReference type="InterPro" id="IPR017961">
    <property type="entry name" value="DNA_pol_Y-fam_little_finger"/>
</dbReference>
<dbReference type="InterPro" id="IPR053848">
    <property type="entry name" value="IMS_HHH_1"/>
</dbReference>
<evidence type="ECO:0000256" key="12">
    <source>
        <dbReference type="ARBA" id="ARBA00023125"/>
    </source>
</evidence>
<comment type="similarity">
    <text evidence="2 16">Belongs to the DNA polymerase type-Y family.</text>
</comment>
<evidence type="ECO:0000256" key="6">
    <source>
        <dbReference type="ARBA" id="ARBA00022695"/>
    </source>
</evidence>
<comment type="subunit">
    <text evidence="16">Monomer.</text>
</comment>
<dbReference type="GO" id="GO:0006261">
    <property type="term" value="P:DNA-templated DNA replication"/>
    <property type="evidence" value="ECO:0007669"/>
    <property type="project" value="UniProtKB-UniRule"/>
</dbReference>
<dbReference type="CDD" id="cd03586">
    <property type="entry name" value="PolY_Pol_IV_kappa"/>
    <property type="match status" value="1"/>
</dbReference>
<keyword evidence="10 16" id="KW-0460">Magnesium</keyword>
<dbReference type="InterPro" id="IPR001126">
    <property type="entry name" value="UmuC"/>
</dbReference>
<dbReference type="GO" id="GO:0009432">
    <property type="term" value="P:SOS response"/>
    <property type="evidence" value="ECO:0007669"/>
    <property type="project" value="TreeGrafter"/>
</dbReference>
<dbReference type="InterPro" id="IPR022880">
    <property type="entry name" value="DNApol_IV"/>
</dbReference>
<sequence>MTGPPPCPILHVDMDAFYASVMIRDRPELHDVPVVVGGGHRGVVLSANYPARRFGVRSGMSGVEAHRLCPDAVTLPPDFTLLTPVSKAIMETFRTVTPVVEVTSLDEAFLDVRGAGRLFGSPEAIAERLRSRIRAEHGITCSVGIAATVSVAKLGSRLAKPDGVRVIPPDRFVAEVHPLDVGVLYGVGEATRQRLHRLGLVTVGDVAAIEPDQLRRMLGGHLGAHLHTLVWGTDRSELRPGGAGVFGFGEGEPEGSMGSQHTLAVDLTDRARLHRELLRLASRVTARVRGAGRVGRTVALTVRFSDFTTVNRSRTLAEPTDVTQEVYDTAVALLDALLDALAPRRPSVRLLGVRVEGLRRVRDGDSRQLALGERDPGWPDADRAVDQAADRFGSSAVRRASLLAAADSAPRPPGWPVQAIR</sequence>
<feature type="site" description="Substrate discrimination" evidence="16">
    <location>
        <position position="18"/>
    </location>
</feature>
<dbReference type="GO" id="GO:0042276">
    <property type="term" value="P:error-prone translesion synthesis"/>
    <property type="evidence" value="ECO:0007669"/>
    <property type="project" value="TreeGrafter"/>
</dbReference>
<dbReference type="GO" id="GO:0005829">
    <property type="term" value="C:cytosol"/>
    <property type="evidence" value="ECO:0007669"/>
    <property type="project" value="TreeGrafter"/>
</dbReference>
<evidence type="ECO:0000256" key="1">
    <source>
        <dbReference type="ARBA" id="ARBA00004496"/>
    </source>
</evidence>
<evidence type="ECO:0000256" key="2">
    <source>
        <dbReference type="ARBA" id="ARBA00010945"/>
    </source>
</evidence>
<dbReference type="GO" id="GO:0006281">
    <property type="term" value="P:DNA repair"/>
    <property type="evidence" value="ECO:0007669"/>
    <property type="project" value="UniProtKB-UniRule"/>
</dbReference>
<organism evidence="18 19">
    <name type="scientific">Nocardioides aromaticivorans</name>
    <dbReference type="NCBI Taxonomy" id="200618"/>
    <lineage>
        <taxon>Bacteria</taxon>
        <taxon>Bacillati</taxon>
        <taxon>Actinomycetota</taxon>
        <taxon>Actinomycetes</taxon>
        <taxon>Propionibacteriales</taxon>
        <taxon>Nocardioidaceae</taxon>
        <taxon>Nocardioides</taxon>
    </lineage>
</organism>
<comment type="function">
    <text evidence="14 16">Poorly processive, error-prone DNA polymerase involved in untargeted mutagenesis. Copies undamaged DNA at stalled replication forks, which arise in vivo from mismatched or misaligned primer ends. These misaligned primers can be extended by PolIV. Exhibits no 3'-5' exonuclease (proofreading) activity. May be involved in translesional synthesis, in conjunction with the beta clamp from PolIII.</text>
</comment>
<evidence type="ECO:0000313" key="19">
    <source>
        <dbReference type="Proteomes" id="UP000562045"/>
    </source>
</evidence>
<dbReference type="InterPro" id="IPR043128">
    <property type="entry name" value="Rev_trsase/Diguanyl_cyclase"/>
</dbReference>
<dbReference type="HAMAP" id="MF_01113">
    <property type="entry name" value="DNApol_IV"/>
    <property type="match status" value="1"/>
</dbReference>
<comment type="subcellular location">
    <subcellularLocation>
        <location evidence="1 16">Cytoplasm</location>
    </subcellularLocation>
</comment>
<keyword evidence="3 16" id="KW-0515">Mutator protein</keyword>